<dbReference type="SUPFAM" id="SSF50370">
    <property type="entry name" value="Ricin B-like lectins"/>
    <property type="match status" value="1"/>
</dbReference>
<feature type="region of interest" description="Disordered" evidence="3">
    <location>
        <begin position="87"/>
        <end position="218"/>
    </location>
</feature>
<sequence>MATVGAVAYQGVYGADAPSAGGNGPQALARPAAATPGAAPEPAASPARDEKTEPLTEVPKSEPAKGLVYKGLKPAPENDACEGVYRTASGHCTHGPDAPPPGVDIKKDTPPAVKAAVPAEDPATTPGKATDGQAPDGKAPDGGAADGTAQAPASAPAIDAAAAAKDDQAATARPPAGSAAPTGSAPAGTTDPRGTSGTTRTAANGPAGQTVQCEGDGTSGNRVQVVYVHAPGKDRYAQYLPSFRKWAADADLIFAESARDTGGVRHIRYVTAADCTPTVLNVEVPASALAEFSATNRALAAKGLDRRDRKYMIFADAQVYCGIGTFAGDERPGQNNLSNFGPSYGRTDSGCWGGHTAAHELGHNLGAVNNSAPNTSRGAHCTDEWDVMCYSDSPYYPKMRTVCGDRAHENRLDCNNDDYFHTNPRPGSYLATHWNMADNQFLMRRKGNGTGPNPGPTPTPTPSPTGGTGTTTGPDVTVGQIAQDSAVASWRAVPGAAWYQVHLNGRPAGWVNAPSARLYNLTPGTSYTVAVSVRDTSGRDGRPGRATSFRTAGTGGGTNPAPGTRYVLANGATGNAAEIWGGRTADGTVLVGSQRNGYAAQQWVFDDAGGGYVRIRSSASGKCLQPGGTPSAGMWVAQQPCGGAANQRWRITASGSGVTVTAGGSRYVLGVSDRPYYGSWLIELQHASGGAAQVWTVQKP</sequence>
<dbReference type="InterPro" id="IPR003961">
    <property type="entry name" value="FN3_dom"/>
</dbReference>
<dbReference type="OrthoDB" id="9802600at2"/>
<dbReference type="InterPro" id="IPR036116">
    <property type="entry name" value="FN3_sf"/>
</dbReference>
<evidence type="ECO:0000313" key="6">
    <source>
        <dbReference type="Proteomes" id="UP000095329"/>
    </source>
</evidence>
<dbReference type="InterPro" id="IPR024079">
    <property type="entry name" value="MetalloPept_cat_dom_sf"/>
</dbReference>
<dbReference type="eggNOG" id="COG3866">
    <property type="taxonomic scope" value="Bacteria"/>
</dbReference>
<reference evidence="5 6" key="1">
    <citation type="journal article" date="2013" name="Genome Announc.">
        <title>Genome Sequence of Streptomyces violaceusniger Strain SPC6, a Halotolerant Streptomycete That Exhibits Rapid Growth and Development.</title>
        <authorList>
            <person name="Chen X."/>
            <person name="Zhang B."/>
            <person name="Zhang W."/>
            <person name="Wu X."/>
            <person name="Zhang M."/>
            <person name="Chen T."/>
            <person name="Liu G."/>
            <person name="Dyson P."/>
        </authorList>
    </citation>
    <scope>NUCLEOTIDE SEQUENCE [LARGE SCALE GENOMIC DNA]</scope>
    <source>
        <strain evidence="5 6">SPC6</strain>
    </source>
</reference>
<dbReference type="SUPFAM" id="SSF49265">
    <property type="entry name" value="Fibronectin type III"/>
    <property type="match status" value="1"/>
</dbReference>
<dbReference type="SUPFAM" id="SSF55486">
    <property type="entry name" value="Metalloproteases ('zincins'), catalytic domain"/>
    <property type="match status" value="1"/>
</dbReference>
<accession>A0A1D3DZW1</accession>
<dbReference type="CDD" id="cd00161">
    <property type="entry name" value="beta-trefoil_Ricin-like"/>
    <property type="match status" value="1"/>
</dbReference>
<keyword evidence="2" id="KW-0624">Polysaccharide degradation</keyword>
<dbReference type="STRING" id="1306406.J116_004945"/>
<dbReference type="PROSITE" id="PS50231">
    <property type="entry name" value="RICIN_B_LECTIN"/>
    <property type="match status" value="1"/>
</dbReference>
<protein>
    <recommendedName>
        <fullName evidence="4">Fibronectin type-III domain-containing protein</fullName>
    </recommendedName>
</protein>
<feature type="compositionally biased region" description="Low complexity" evidence="3">
    <location>
        <begin position="131"/>
        <end position="190"/>
    </location>
</feature>
<dbReference type="PROSITE" id="PS50853">
    <property type="entry name" value="FN3"/>
    <property type="match status" value="1"/>
</dbReference>
<feature type="compositionally biased region" description="Low complexity" evidence="3">
    <location>
        <begin position="25"/>
        <end position="46"/>
    </location>
</feature>
<dbReference type="InterPro" id="IPR000772">
    <property type="entry name" value="Ricin_B_lectin"/>
</dbReference>
<keyword evidence="6" id="KW-1185">Reference proteome</keyword>
<feature type="region of interest" description="Disordered" evidence="3">
    <location>
        <begin position="14"/>
        <end position="73"/>
    </location>
</feature>
<dbReference type="GO" id="GO:0000272">
    <property type="term" value="P:polysaccharide catabolic process"/>
    <property type="evidence" value="ECO:0007669"/>
    <property type="project" value="UniProtKB-KW"/>
</dbReference>
<organism evidence="5 6">
    <name type="scientific">Streptomyces thermolilacinus SPC6</name>
    <dbReference type="NCBI Taxonomy" id="1306406"/>
    <lineage>
        <taxon>Bacteria</taxon>
        <taxon>Bacillati</taxon>
        <taxon>Actinomycetota</taxon>
        <taxon>Actinomycetes</taxon>
        <taxon>Kitasatosporales</taxon>
        <taxon>Streptomycetaceae</taxon>
        <taxon>Streptomyces</taxon>
    </lineage>
</organism>
<dbReference type="Proteomes" id="UP000095329">
    <property type="component" value="Unassembled WGS sequence"/>
</dbReference>
<evidence type="ECO:0000256" key="1">
    <source>
        <dbReference type="ARBA" id="ARBA00023295"/>
    </source>
</evidence>
<evidence type="ECO:0000256" key="2">
    <source>
        <dbReference type="ARBA" id="ARBA00023326"/>
    </source>
</evidence>
<gene>
    <name evidence="5" type="ORF">J116_004945</name>
</gene>
<evidence type="ECO:0000313" key="5">
    <source>
        <dbReference type="EMBL" id="OEJ97854.1"/>
    </source>
</evidence>
<dbReference type="GO" id="GO:0008237">
    <property type="term" value="F:metallopeptidase activity"/>
    <property type="evidence" value="ECO:0007669"/>
    <property type="project" value="InterPro"/>
</dbReference>
<feature type="region of interest" description="Disordered" evidence="3">
    <location>
        <begin position="535"/>
        <end position="562"/>
    </location>
</feature>
<dbReference type="EMBL" id="ASHX02000001">
    <property type="protein sequence ID" value="OEJ97854.1"/>
    <property type="molecule type" value="Genomic_DNA"/>
</dbReference>
<feature type="compositionally biased region" description="Pro residues" evidence="3">
    <location>
        <begin position="453"/>
        <end position="463"/>
    </location>
</feature>
<feature type="domain" description="Fibronectin type-III" evidence="4">
    <location>
        <begin position="452"/>
        <end position="554"/>
    </location>
</feature>
<evidence type="ECO:0000256" key="3">
    <source>
        <dbReference type="SAM" id="MobiDB-lite"/>
    </source>
</evidence>
<feature type="region of interest" description="Disordered" evidence="3">
    <location>
        <begin position="443"/>
        <end position="474"/>
    </location>
</feature>
<dbReference type="Gene3D" id="2.60.40.10">
    <property type="entry name" value="Immunoglobulins"/>
    <property type="match status" value="1"/>
</dbReference>
<dbReference type="Pfam" id="PF14200">
    <property type="entry name" value="RicinB_lectin_2"/>
    <property type="match status" value="1"/>
</dbReference>
<evidence type="ECO:0000259" key="4">
    <source>
        <dbReference type="PROSITE" id="PS50853"/>
    </source>
</evidence>
<proteinExistence type="predicted"/>
<dbReference type="SMART" id="SM00458">
    <property type="entry name" value="RICIN"/>
    <property type="match status" value="1"/>
</dbReference>
<name>A0A1D3DZW1_9ACTN</name>
<keyword evidence="1" id="KW-0326">Glycosidase</keyword>
<feature type="compositionally biased region" description="Basic and acidic residues" evidence="3">
    <location>
        <begin position="47"/>
        <end position="63"/>
    </location>
</feature>
<dbReference type="Gene3D" id="3.40.390.10">
    <property type="entry name" value="Collagenase (Catalytic Domain)"/>
    <property type="match status" value="1"/>
</dbReference>
<dbReference type="InterPro" id="IPR035992">
    <property type="entry name" value="Ricin_B-like_lectins"/>
</dbReference>
<keyword evidence="1" id="KW-0378">Hydrolase</keyword>
<dbReference type="GO" id="GO:0016798">
    <property type="term" value="F:hydrolase activity, acting on glycosyl bonds"/>
    <property type="evidence" value="ECO:0007669"/>
    <property type="project" value="UniProtKB-KW"/>
</dbReference>
<dbReference type="Gene3D" id="2.80.10.50">
    <property type="match status" value="1"/>
</dbReference>
<dbReference type="CDD" id="cd00063">
    <property type="entry name" value="FN3"/>
    <property type="match status" value="1"/>
</dbReference>
<keyword evidence="2" id="KW-0119">Carbohydrate metabolism</keyword>
<dbReference type="AlphaFoldDB" id="A0A1D3DZW1"/>
<comment type="caution">
    <text evidence="5">The sequence shown here is derived from an EMBL/GenBank/DDBJ whole genome shotgun (WGS) entry which is preliminary data.</text>
</comment>
<dbReference type="InterPro" id="IPR013783">
    <property type="entry name" value="Ig-like_fold"/>
</dbReference>
<feature type="compositionally biased region" description="Polar residues" evidence="3">
    <location>
        <begin position="192"/>
        <end position="212"/>
    </location>
</feature>